<dbReference type="InterPro" id="IPR007074">
    <property type="entry name" value="LicD/FKTN/FKRP_NTP_transf"/>
</dbReference>
<evidence type="ECO:0000313" key="3">
    <source>
        <dbReference type="Proteomes" id="UP001258434"/>
    </source>
</evidence>
<name>A0ABD5FRK5_BACFG</name>
<gene>
    <name evidence="2" type="ORF">BFGS077_000196</name>
</gene>
<dbReference type="PANTHER" id="PTHR43404">
    <property type="entry name" value="LIPOPOLYSACCHARIDE CHOLINEPHOSPHOTRANSFERASE LICD"/>
    <property type="match status" value="1"/>
</dbReference>
<reference evidence="2 3" key="2">
    <citation type="submission" date="2023-08" db="EMBL/GenBank/DDBJ databases">
        <authorList>
            <person name="Du M."/>
            <person name="Liu C."/>
            <person name="Liu S.-J."/>
        </authorList>
    </citation>
    <scope>NUCLEOTIDE SEQUENCE [LARGE SCALE GENOMIC DNA]</scope>
    <source>
        <strain evidence="2 3">GS077</strain>
    </source>
</reference>
<evidence type="ECO:0000313" key="2">
    <source>
        <dbReference type="EMBL" id="MDT6974951.1"/>
    </source>
</evidence>
<reference evidence="3" key="1">
    <citation type="submission" date="2023-07" db="EMBL/GenBank/DDBJ databases">
        <title>A gut symbiont ubiquitin homologue binds and inactivates peptidyl-prolyl isomerase to mediate the interbacterial arms race in the human gut.</title>
        <authorList>
            <person name="Jiang K."/>
            <person name="Li W."/>
            <person name="Tong M."/>
            <person name="Xu J."/>
            <person name="Chen Z."/>
            <person name="Yang Y."/>
            <person name="Zang Y."/>
            <person name="Jiao X."/>
            <person name="Liu C."/>
            <person name="Lim B."/>
            <person name="Jiang X."/>
            <person name="Wang J."/>
            <person name="Wu D."/>
            <person name="Wang M."/>
            <person name="Liu S.-J."/>
            <person name="Shao F."/>
            <person name="Gao X."/>
        </authorList>
    </citation>
    <scope>NUCLEOTIDE SEQUENCE [LARGE SCALE GENOMIC DNA]</scope>
    <source>
        <strain evidence="3">GS077</strain>
    </source>
</reference>
<dbReference type="InterPro" id="IPR052942">
    <property type="entry name" value="LPS_cholinephosphotransferase"/>
</dbReference>
<evidence type="ECO:0000259" key="1">
    <source>
        <dbReference type="Pfam" id="PF04991"/>
    </source>
</evidence>
<dbReference type="RefSeq" id="WP_009292083.1">
    <property type="nucleotide sequence ID" value="NZ_CP043610.1"/>
</dbReference>
<dbReference type="PANTHER" id="PTHR43404:SF2">
    <property type="entry name" value="LIPOPOLYSACCHARIDE CHOLINEPHOSPHOTRANSFERASE LICD"/>
    <property type="match status" value="1"/>
</dbReference>
<proteinExistence type="predicted"/>
<accession>A0ABD5FRK5</accession>
<dbReference type="Pfam" id="PF04991">
    <property type="entry name" value="LicD"/>
    <property type="match status" value="1"/>
</dbReference>
<comment type="caution">
    <text evidence="2">The sequence shown here is derived from an EMBL/GenBank/DDBJ whole genome shotgun (WGS) entry which is preliminary data.</text>
</comment>
<dbReference type="GO" id="GO:0009100">
    <property type="term" value="P:glycoprotein metabolic process"/>
    <property type="evidence" value="ECO:0007669"/>
    <property type="project" value="UniProtKB-ARBA"/>
</dbReference>
<dbReference type="Proteomes" id="UP001258434">
    <property type="component" value="Unassembled WGS sequence"/>
</dbReference>
<dbReference type="EMBL" id="JAVFHL010000001">
    <property type="protein sequence ID" value="MDT6974951.1"/>
    <property type="molecule type" value="Genomic_DNA"/>
</dbReference>
<organism evidence="2 3">
    <name type="scientific">Bacteroides fragilis</name>
    <dbReference type="NCBI Taxonomy" id="817"/>
    <lineage>
        <taxon>Bacteria</taxon>
        <taxon>Pseudomonadati</taxon>
        <taxon>Bacteroidota</taxon>
        <taxon>Bacteroidia</taxon>
        <taxon>Bacteroidales</taxon>
        <taxon>Bacteroidaceae</taxon>
        <taxon>Bacteroides</taxon>
    </lineage>
</organism>
<dbReference type="AlphaFoldDB" id="A0ABD5FRK5"/>
<feature type="domain" description="LicD/FKTN/FKRP nucleotidyltransferase" evidence="1">
    <location>
        <begin position="23"/>
        <end position="242"/>
    </location>
</feature>
<protein>
    <submittedName>
        <fullName evidence="2">LicD family protein</fullName>
    </submittedName>
</protein>
<sequence>MNLSIDEMKSVQLEILEQISLFCKSKGLKFFLSYGSLLGAVRHQGYIPWDDDIDIAMPRPDFDIFIRQFNDFSTVYKVRYIKNDPKYPYLCAKVEKVSTELKEPVKIYYSIGVNVDVFCINGASSNLLVAYSYSILARLIGAGFSLKIMNYTNRGIFKNIIFTLGKVLLFPFPISFFPKIIECIGKRNDYEKSKYVANFAYSLGKREVVLKEVYGEPSLLWFEGKKYPCPQEWHTLLRSFFGDYMTPPAIDKQVSHHLFNAYNK</sequence>